<sequence>MSPIDSARISEQRQQLRAIDQDIIELVRQRQETVWQLRTLRRLAGLREYQLSLENEVLSQYHGALGRTGSAIALQLLSLARSESAGTAPGAARTTGAATAADAA</sequence>
<protein>
    <submittedName>
        <fullName evidence="2">Chorismate mutase</fullName>
    </submittedName>
</protein>
<organism evidence="2 3">
    <name type="scientific">Streptomyces flaveolus</name>
    <dbReference type="NCBI Taxonomy" id="67297"/>
    <lineage>
        <taxon>Bacteria</taxon>
        <taxon>Bacillati</taxon>
        <taxon>Actinomycetota</taxon>
        <taxon>Actinomycetes</taxon>
        <taxon>Kitasatosporales</taxon>
        <taxon>Streptomycetaceae</taxon>
        <taxon>Streptomyces</taxon>
    </lineage>
</organism>
<dbReference type="Gene3D" id="1.20.59.10">
    <property type="entry name" value="Chorismate mutase"/>
    <property type="match status" value="1"/>
</dbReference>
<comment type="caution">
    <text evidence="2">The sequence shown here is derived from an EMBL/GenBank/DDBJ whole genome shotgun (WGS) entry which is preliminary data.</text>
</comment>
<feature type="region of interest" description="Disordered" evidence="1">
    <location>
        <begin position="85"/>
        <end position="104"/>
    </location>
</feature>
<evidence type="ECO:0000313" key="2">
    <source>
        <dbReference type="EMBL" id="MEU5713228.1"/>
    </source>
</evidence>
<name>A0ABV3AMR5_9ACTN</name>
<dbReference type="SUPFAM" id="SSF48600">
    <property type="entry name" value="Chorismate mutase II"/>
    <property type="match status" value="1"/>
</dbReference>
<dbReference type="Proteomes" id="UP001551011">
    <property type="component" value="Unassembled WGS sequence"/>
</dbReference>
<accession>A0ABV3AMR5</accession>
<keyword evidence="3" id="KW-1185">Reference proteome</keyword>
<dbReference type="RefSeq" id="WP_048910370.1">
    <property type="nucleotide sequence ID" value="NZ_JBEXDP010000048.1"/>
</dbReference>
<dbReference type="InterPro" id="IPR036263">
    <property type="entry name" value="Chorismate_II_sf"/>
</dbReference>
<reference evidence="2 3" key="1">
    <citation type="submission" date="2024-06" db="EMBL/GenBank/DDBJ databases">
        <title>The Natural Products Discovery Center: Release of the First 8490 Sequenced Strains for Exploring Actinobacteria Biosynthetic Diversity.</title>
        <authorList>
            <person name="Kalkreuter E."/>
            <person name="Kautsar S.A."/>
            <person name="Yang D."/>
            <person name="Bader C.D."/>
            <person name="Teijaro C.N."/>
            <person name="Fluegel L."/>
            <person name="Davis C.M."/>
            <person name="Simpson J.R."/>
            <person name="Lauterbach L."/>
            <person name="Steele A.D."/>
            <person name="Gui C."/>
            <person name="Meng S."/>
            <person name="Li G."/>
            <person name="Viehrig K."/>
            <person name="Ye F."/>
            <person name="Su P."/>
            <person name="Kiefer A.F."/>
            <person name="Nichols A."/>
            <person name="Cepeda A.J."/>
            <person name="Yan W."/>
            <person name="Fan B."/>
            <person name="Jiang Y."/>
            <person name="Adhikari A."/>
            <person name="Zheng C.-J."/>
            <person name="Schuster L."/>
            <person name="Cowan T.M."/>
            <person name="Smanski M.J."/>
            <person name="Chevrette M.G."/>
            <person name="De Carvalho L.P.S."/>
            <person name="Shen B."/>
        </authorList>
    </citation>
    <scope>NUCLEOTIDE SEQUENCE [LARGE SCALE GENOMIC DNA]</scope>
    <source>
        <strain evidence="2 3">NPDC020594</strain>
    </source>
</reference>
<proteinExistence type="predicted"/>
<evidence type="ECO:0000256" key="1">
    <source>
        <dbReference type="SAM" id="MobiDB-lite"/>
    </source>
</evidence>
<gene>
    <name evidence="2" type="ORF">AB0H04_41535</name>
</gene>
<dbReference type="EMBL" id="JBFAEG010000047">
    <property type="protein sequence ID" value="MEU5713228.1"/>
    <property type="molecule type" value="Genomic_DNA"/>
</dbReference>
<dbReference type="InterPro" id="IPR036979">
    <property type="entry name" value="CM_dom_sf"/>
</dbReference>
<evidence type="ECO:0000313" key="3">
    <source>
        <dbReference type="Proteomes" id="UP001551011"/>
    </source>
</evidence>